<evidence type="ECO:0000256" key="11">
    <source>
        <dbReference type="SAM" id="SignalP"/>
    </source>
</evidence>
<dbReference type="EMBL" id="FOVG01000004">
    <property type="protein sequence ID" value="SFO33621.1"/>
    <property type="molecule type" value="Genomic_DNA"/>
</dbReference>
<dbReference type="AlphaFoldDB" id="A0A1I5GDK1"/>
<dbReference type="InterPro" id="IPR010827">
    <property type="entry name" value="BamA/TamA_POTRA"/>
</dbReference>
<dbReference type="OrthoDB" id="9803054at2"/>
<dbReference type="GO" id="GO:0009306">
    <property type="term" value="P:protein secretion"/>
    <property type="evidence" value="ECO:0007669"/>
    <property type="project" value="TreeGrafter"/>
</dbReference>
<sequence>MPRFYVYCMAGLLLAAPALEAATVRLQVDGLTGDLQKNVRARLSTIGSDEVSNDGRFRARVSVAIKEGLRALGYYEPTIDFESRPAPAKGGRPVLVAHVTPGEPVKIGGSTIVVEGDARNDPDYKAWVKQGRPKVGTQLNHGQYDKFKSGFSNLALRNGYFDGTFKKSQLGVSVERREAFWDIDYDSGERYRFGDVTFQGSQIREEYLQNLVPFKEGDYYSSRDLAELNRRLSATGWFNSVVVAPEFSKGRQTKVLPLSAVMSPRTENTIETGVGYSTDVGPRLKGTWKKPWINDSGHSLAASAYVSAPEQQVDLSYKVPLLKSPLEQYYTFSGGLKRTDLNDTKADTTTLAMSRNWDSSSGWQKAVNLRWSLDHFTQGSVTNTTMLLYPGVSVNRTRSRGGLMPTWGDSQRYSVDVSDTTWGSDVDFLILQAQNVWIRTLGDSHRFIARGNLGWIETNDFDKVPPDLRFFAGGDRSIRGYKYKNISPRDDDGKLTGASKLATGSLEYQYNVTGKWWGAVFVDSGEAVNDIKQSNVKTGAGVGVRWSSPVGPIKFDIARPIGDDEEHGLQFYVGLGPEL</sequence>
<keyword evidence="6 11" id="KW-0732">Signal</keyword>
<name>A0A1I5GDK1_9GAMM</name>
<accession>A0A1I5GDK1</accession>
<dbReference type="FunFam" id="2.40.160.50:FF:000003">
    <property type="entry name" value="Outer membrane protein, OMP85 family"/>
    <property type="match status" value="1"/>
</dbReference>
<dbReference type="GO" id="GO:0009279">
    <property type="term" value="C:cell outer membrane"/>
    <property type="evidence" value="ECO:0007669"/>
    <property type="project" value="UniProtKB-SubCell"/>
</dbReference>
<dbReference type="InterPro" id="IPR039910">
    <property type="entry name" value="D15-like"/>
</dbReference>
<dbReference type="InterPro" id="IPR000184">
    <property type="entry name" value="Bac_surfAg_D15"/>
</dbReference>
<evidence type="ECO:0000256" key="5">
    <source>
        <dbReference type="ARBA" id="ARBA00022692"/>
    </source>
</evidence>
<evidence type="ECO:0000256" key="8">
    <source>
        <dbReference type="ARBA" id="ARBA00023237"/>
    </source>
</evidence>
<evidence type="ECO:0000256" key="10">
    <source>
        <dbReference type="ARBA" id="ARBA00093548"/>
    </source>
</evidence>
<dbReference type="Proteomes" id="UP000198968">
    <property type="component" value="Unassembled WGS sequence"/>
</dbReference>
<evidence type="ECO:0000256" key="9">
    <source>
        <dbReference type="ARBA" id="ARBA00033063"/>
    </source>
</evidence>
<evidence type="ECO:0000313" key="16">
    <source>
        <dbReference type="Proteomes" id="UP000198968"/>
    </source>
</evidence>
<keyword evidence="8" id="KW-0998">Cell outer membrane</keyword>
<comment type="similarity">
    <text evidence="2">Belongs to the TamA family.</text>
</comment>
<proteinExistence type="inferred from homology"/>
<feature type="domain" description="TamA POTRA" evidence="14">
    <location>
        <begin position="26"/>
        <end position="101"/>
    </location>
</feature>
<evidence type="ECO:0000256" key="7">
    <source>
        <dbReference type="ARBA" id="ARBA00023136"/>
    </source>
</evidence>
<feature type="domain" description="Bacterial surface antigen (D15)" evidence="12">
    <location>
        <begin position="272"/>
        <end position="576"/>
    </location>
</feature>
<keyword evidence="16" id="KW-1185">Reference proteome</keyword>
<dbReference type="InterPro" id="IPR035243">
    <property type="entry name" value="TamA_POTRA_Dom_1"/>
</dbReference>
<protein>
    <recommendedName>
        <fullName evidence="3">Translocation and assembly module subunit TamA</fullName>
    </recommendedName>
    <alternativeName>
        <fullName evidence="9">Autotransporter assembly factor TamA</fullName>
    </alternativeName>
</protein>
<evidence type="ECO:0000256" key="1">
    <source>
        <dbReference type="ARBA" id="ARBA00004442"/>
    </source>
</evidence>
<feature type="domain" description="POTRA" evidence="13">
    <location>
        <begin position="191"/>
        <end position="245"/>
    </location>
</feature>
<dbReference type="Pfam" id="PF07244">
    <property type="entry name" value="POTRA"/>
    <property type="match status" value="1"/>
</dbReference>
<dbReference type="PANTHER" id="PTHR12815">
    <property type="entry name" value="SORTING AND ASSEMBLY MACHINERY SAMM50 PROTEIN FAMILY MEMBER"/>
    <property type="match status" value="1"/>
</dbReference>
<reference evidence="16" key="1">
    <citation type="submission" date="2016-10" db="EMBL/GenBank/DDBJ databases">
        <authorList>
            <person name="Varghese N."/>
            <person name="Submissions S."/>
        </authorList>
    </citation>
    <scope>NUCLEOTIDE SEQUENCE [LARGE SCALE GENOMIC DNA]</scope>
    <source>
        <strain evidence="16">OV426</strain>
    </source>
</reference>
<dbReference type="PANTHER" id="PTHR12815:SF47">
    <property type="entry name" value="TRANSLOCATION AND ASSEMBLY MODULE SUBUNIT TAMA"/>
    <property type="match status" value="1"/>
</dbReference>
<keyword evidence="5" id="KW-0812">Transmembrane</keyword>
<feature type="signal peptide" evidence="11">
    <location>
        <begin position="1"/>
        <end position="21"/>
    </location>
</feature>
<dbReference type="Gene3D" id="3.10.20.310">
    <property type="entry name" value="membrane protein fhac"/>
    <property type="match status" value="3"/>
</dbReference>
<dbReference type="Pfam" id="PF17243">
    <property type="entry name" value="POTRA_TamA_1"/>
    <property type="match status" value="1"/>
</dbReference>
<evidence type="ECO:0000256" key="6">
    <source>
        <dbReference type="ARBA" id="ARBA00022729"/>
    </source>
</evidence>
<evidence type="ECO:0000256" key="2">
    <source>
        <dbReference type="ARBA" id="ARBA00010248"/>
    </source>
</evidence>
<evidence type="ECO:0000256" key="3">
    <source>
        <dbReference type="ARBA" id="ARBA00015419"/>
    </source>
</evidence>
<comment type="subunit">
    <text evidence="10">Interacts with TamB to form the translocation and assembly module (TAM).</text>
</comment>
<organism evidence="15 16">
    <name type="scientific">Candidatus Pantoea varia</name>
    <dbReference type="NCBI Taxonomy" id="1881036"/>
    <lineage>
        <taxon>Bacteria</taxon>
        <taxon>Pseudomonadati</taxon>
        <taxon>Pseudomonadota</taxon>
        <taxon>Gammaproteobacteria</taxon>
        <taxon>Enterobacterales</taxon>
        <taxon>Erwiniaceae</taxon>
        <taxon>Pantoea</taxon>
    </lineage>
</organism>
<evidence type="ECO:0000259" key="13">
    <source>
        <dbReference type="Pfam" id="PF07244"/>
    </source>
</evidence>
<dbReference type="FunFam" id="3.10.20.310:FF:000008">
    <property type="entry name" value="Outer membrane protein, OMP85 family"/>
    <property type="match status" value="1"/>
</dbReference>
<keyword evidence="4" id="KW-1134">Transmembrane beta strand</keyword>
<gene>
    <name evidence="15" type="ORF">SAMN05428971_3676</name>
</gene>
<evidence type="ECO:0000313" key="15">
    <source>
        <dbReference type="EMBL" id="SFO33621.1"/>
    </source>
</evidence>
<evidence type="ECO:0000259" key="14">
    <source>
        <dbReference type="Pfam" id="PF17243"/>
    </source>
</evidence>
<comment type="subcellular location">
    <subcellularLocation>
        <location evidence="1">Cell outer membrane</location>
    </subcellularLocation>
</comment>
<dbReference type="Gene3D" id="2.40.160.50">
    <property type="entry name" value="membrane protein fhac: a member of the omp85/tpsb transporter family"/>
    <property type="match status" value="1"/>
</dbReference>
<feature type="chain" id="PRO_5011464895" description="Translocation and assembly module subunit TamA" evidence="11">
    <location>
        <begin position="22"/>
        <end position="579"/>
    </location>
</feature>
<keyword evidence="7" id="KW-0472">Membrane</keyword>
<evidence type="ECO:0000259" key="12">
    <source>
        <dbReference type="Pfam" id="PF01103"/>
    </source>
</evidence>
<dbReference type="Pfam" id="PF01103">
    <property type="entry name" value="Omp85"/>
    <property type="match status" value="1"/>
</dbReference>
<evidence type="ECO:0000256" key="4">
    <source>
        <dbReference type="ARBA" id="ARBA00022452"/>
    </source>
</evidence>
<dbReference type="GO" id="GO:0097347">
    <property type="term" value="C:TAM protein secretion complex"/>
    <property type="evidence" value="ECO:0007669"/>
    <property type="project" value="TreeGrafter"/>
</dbReference>